<evidence type="ECO:0000256" key="7">
    <source>
        <dbReference type="ARBA" id="ARBA00022958"/>
    </source>
</evidence>
<dbReference type="GO" id="GO:0008076">
    <property type="term" value="C:voltage-gated potassium channel complex"/>
    <property type="evidence" value="ECO:0007669"/>
    <property type="project" value="InterPro"/>
</dbReference>
<feature type="transmembrane region" description="Helical" evidence="12">
    <location>
        <begin position="52"/>
        <end position="71"/>
    </location>
</feature>
<dbReference type="InterPro" id="IPR005821">
    <property type="entry name" value="Ion_trans_dom"/>
</dbReference>
<gene>
    <name evidence="14" type="ORF">METZ01_LOCUS391484</name>
</gene>
<keyword evidence="3" id="KW-0633">Potassium transport</keyword>
<feature type="domain" description="Ion transport" evidence="13">
    <location>
        <begin position="21"/>
        <end position="117"/>
    </location>
</feature>
<accession>A0A382UWN9</accession>
<dbReference type="GO" id="GO:0001508">
    <property type="term" value="P:action potential"/>
    <property type="evidence" value="ECO:0007669"/>
    <property type="project" value="TreeGrafter"/>
</dbReference>
<dbReference type="PRINTS" id="PR00169">
    <property type="entry name" value="KCHANNEL"/>
</dbReference>
<protein>
    <recommendedName>
        <fullName evidence="13">Ion transport domain-containing protein</fullName>
    </recommendedName>
</protein>
<evidence type="ECO:0000256" key="8">
    <source>
        <dbReference type="ARBA" id="ARBA00022989"/>
    </source>
</evidence>
<dbReference type="PANTHER" id="PTHR11537">
    <property type="entry name" value="VOLTAGE-GATED POTASSIUM CHANNEL"/>
    <property type="match status" value="1"/>
</dbReference>
<evidence type="ECO:0000256" key="1">
    <source>
        <dbReference type="ARBA" id="ARBA00004141"/>
    </source>
</evidence>
<dbReference type="GO" id="GO:0005249">
    <property type="term" value="F:voltage-gated potassium channel activity"/>
    <property type="evidence" value="ECO:0007669"/>
    <property type="project" value="InterPro"/>
</dbReference>
<dbReference type="PANTHER" id="PTHR11537:SF254">
    <property type="entry name" value="POTASSIUM VOLTAGE-GATED CHANNEL PROTEIN SHAB"/>
    <property type="match status" value="1"/>
</dbReference>
<keyword evidence="6" id="KW-0851">Voltage-gated channel</keyword>
<feature type="non-terminal residue" evidence="14">
    <location>
        <position position="117"/>
    </location>
</feature>
<feature type="transmembrane region" description="Helical" evidence="12">
    <location>
        <begin position="21"/>
        <end position="40"/>
    </location>
</feature>
<evidence type="ECO:0000256" key="3">
    <source>
        <dbReference type="ARBA" id="ARBA00022538"/>
    </source>
</evidence>
<dbReference type="SUPFAM" id="SSF81324">
    <property type="entry name" value="Voltage-gated potassium channels"/>
    <property type="match status" value="1"/>
</dbReference>
<evidence type="ECO:0000313" key="14">
    <source>
        <dbReference type="EMBL" id="SVD38630.1"/>
    </source>
</evidence>
<reference evidence="14" key="1">
    <citation type="submission" date="2018-05" db="EMBL/GenBank/DDBJ databases">
        <authorList>
            <person name="Lanie J.A."/>
            <person name="Ng W.-L."/>
            <person name="Kazmierczak K.M."/>
            <person name="Andrzejewski T.M."/>
            <person name="Davidsen T.M."/>
            <person name="Wayne K.J."/>
            <person name="Tettelin H."/>
            <person name="Glass J.I."/>
            <person name="Rusch D."/>
            <person name="Podicherti R."/>
            <person name="Tsui H.-C.T."/>
            <person name="Winkler M.E."/>
        </authorList>
    </citation>
    <scope>NUCLEOTIDE SEQUENCE</scope>
</reference>
<dbReference type="InterPro" id="IPR028325">
    <property type="entry name" value="VG_K_chnl"/>
</dbReference>
<keyword evidence="10 12" id="KW-0472">Membrane</keyword>
<keyword evidence="4 12" id="KW-0812">Transmembrane</keyword>
<keyword evidence="5" id="KW-0631">Potassium channel</keyword>
<dbReference type="Pfam" id="PF00520">
    <property type="entry name" value="Ion_trans"/>
    <property type="match status" value="1"/>
</dbReference>
<keyword evidence="11" id="KW-0407">Ion channel</keyword>
<comment type="subcellular location">
    <subcellularLocation>
        <location evidence="1">Membrane</location>
        <topology evidence="1">Multi-pass membrane protein</topology>
    </subcellularLocation>
</comment>
<evidence type="ECO:0000259" key="13">
    <source>
        <dbReference type="Pfam" id="PF00520"/>
    </source>
</evidence>
<keyword evidence="9" id="KW-0406">Ion transport</keyword>
<dbReference type="InterPro" id="IPR027359">
    <property type="entry name" value="Volt_channel_dom_sf"/>
</dbReference>
<evidence type="ECO:0000256" key="9">
    <source>
        <dbReference type="ARBA" id="ARBA00023065"/>
    </source>
</evidence>
<evidence type="ECO:0000256" key="6">
    <source>
        <dbReference type="ARBA" id="ARBA00022882"/>
    </source>
</evidence>
<dbReference type="AlphaFoldDB" id="A0A382UWN9"/>
<evidence type="ECO:0000256" key="4">
    <source>
        <dbReference type="ARBA" id="ARBA00022692"/>
    </source>
</evidence>
<evidence type="ECO:0000256" key="11">
    <source>
        <dbReference type="ARBA" id="ARBA00023303"/>
    </source>
</evidence>
<sequence>MHNVRKRIKVIIFGTDTWAGKWFDIVLIASIILSIIVVLIDSVADYHQKYGSFLIVAEWIFTIMFTVEYFLRIYCIKKPFVYIFSFFGTIDLLAVIPTYLSLFIPGTEVLVVIRVLR</sequence>
<dbReference type="EMBL" id="UINC01147355">
    <property type="protein sequence ID" value="SVD38630.1"/>
    <property type="molecule type" value="Genomic_DNA"/>
</dbReference>
<keyword evidence="7" id="KW-0630">Potassium</keyword>
<proteinExistence type="predicted"/>
<evidence type="ECO:0000256" key="10">
    <source>
        <dbReference type="ARBA" id="ARBA00023136"/>
    </source>
</evidence>
<dbReference type="Gene3D" id="1.20.120.350">
    <property type="entry name" value="Voltage-gated potassium channels. Chain C"/>
    <property type="match status" value="1"/>
</dbReference>
<keyword evidence="8 12" id="KW-1133">Transmembrane helix</keyword>
<organism evidence="14">
    <name type="scientific">marine metagenome</name>
    <dbReference type="NCBI Taxonomy" id="408172"/>
    <lineage>
        <taxon>unclassified sequences</taxon>
        <taxon>metagenomes</taxon>
        <taxon>ecological metagenomes</taxon>
    </lineage>
</organism>
<evidence type="ECO:0000256" key="5">
    <source>
        <dbReference type="ARBA" id="ARBA00022826"/>
    </source>
</evidence>
<name>A0A382UWN9_9ZZZZ</name>
<keyword evidence="2" id="KW-0813">Transport</keyword>
<evidence type="ECO:0000256" key="12">
    <source>
        <dbReference type="SAM" id="Phobius"/>
    </source>
</evidence>
<evidence type="ECO:0000256" key="2">
    <source>
        <dbReference type="ARBA" id="ARBA00022448"/>
    </source>
</evidence>
<feature type="transmembrane region" description="Helical" evidence="12">
    <location>
        <begin position="80"/>
        <end position="100"/>
    </location>
</feature>